<proteinExistence type="predicted"/>
<dbReference type="PROSITE" id="PS51257">
    <property type="entry name" value="PROKAR_LIPOPROTEIN"/>
    <property type="match status" value="1"/>
</dbReference>
<dbReference type="PANTHER" id="PTHR37953:SF1">
    <property type="entry name" value="UPF0127 PROTEIN MJ1496"/>
    <property type="match status" value="1"/>
</dbReference>
<dbReference type="InterPro" id="IPR003795">
    <property type="entry name" value="DUF192"/>
</dbReference>
<dbReference type="PANTHER" id="PTHR37953">
    <property type="entry name" value="UPF0127 PROTEIN MJ1496"/>
    <property type="match status" value="1"/>
</dbReference>
<accession>A0ABY8FU07</accession>
<gene>
    <name evidence="2" type="ORF">P7228_04070</name>
</gene>
<dbReference type="Proteomes" id="UP001215827">
    <property type="component" value="Chromosome"/>
</dbReference>
<keyword evidence="1" id="KW-0732">Signal</keyword>
<sequence>MKAGSVWQGVAVTAAALALSACSTQAVGDAGASETLAANARHPISGLRVIVAKVESGRKTYGFQVELANTPEAQARGLMFRTELADDEGMLFPSEPPAPRSFWMRNTPIPLDIIFVGVDGRITNIAAETTPYSLESSLSDGLTSAVLEIRGGRAAELGIGPGDKVTWNIPE</sequence>
<feature type="signal peptide" evidence="1">
    <location>
        <begin position="1"/>
        <end position="26"/>
    </location>
</feature>
<feature type="chain" id="PRO_5045740817" evidence="1">
    <location>
        <begin position="27"/>
        <end position="171"/>
    </location>
</feature>
<evidence type="ECO:0000313" key="3">
    <source>
        <dbReference type="Proteomes" id="UP001215827"/>
    </source>
</evidence>
<protein>
    <submittedName>
        <fullName evidence="2">DUF192 domain-containing protein</fullName>
    </submittedName>
</protein>
<reference evidence="2 3" key="1">
    <citation type="submission" date="2023-03" db="EMBL/GenBank/DDBJ databases">
        <title>Altererythrobacter sp. CAU 1644 isolated from sand.</title>
        <authorList>
            <person name="Kim W."/>
        </authorList>
    </citation>
    <scope>NUCLEOTIDE SEQUENCE [LARGE SCALE GENOMIC DNA]</scope>
    <source>
        <strain evidence="2 3">CAU 1644</strain>
    </source>
</reference>
<evidence type="ECO:0000313" key="2">
    <source>
        <dbReference type="EMBL" id="WFL78247.1"/>
    </source>
</evidence>
<dbReference type="InterPro" id="IPR038695">
    <property type="entry name" value="Saro_0823-like_sf"/>
</dbReference>
<dbReference type="Pfam" id="PF02643">
    <property type="entry name" value="DUF192"/>
    <property type="match status" value="1"/>
</dbReference>
<keyword evidence="3" id="KW-1185">Reference proteome</keyword>
<evidence type="ECO:0000256" key="1">
    <source>
        <dbReference type="SAM" id="SignalP"/>
    </source>
</evidence>
<dbReference type="Gene3D" id="2.60.120.1140">
    <property type="entry name" value="Protein of unknown function DUF192"/>
    <property type="match status" value="1"/>
</dbReference>
<dbReference type="EMBL" id="CP121106">
    <property type="protein sequence ID" value="WFL78247.1"/>
    <property type="molecule type" value="Genomic_DNA"/>
</dbReference>
<organism evidence="2 3">
    <name type="scientific">Altererythrobacter arenosus</name>
    <dbReference type="NCBI Taxonomy" id="3032592"/>
    <lineage>
        <taxon>Bacteria</taxon>
        <taxon>Pseudomonadati</taxon>
        <taxon>Pseudomonadota</taxon>
        <taxon>Alphaproteobacteria</taxon>
        <taxon>Sphingomonadales</taxon>
        <taxon>Erythrobacteraceae</taxon>
        <taxon>Altererythrobacter</taxon>
    </lineage>
</organism>
<dbReference type="RefSeq" id="WP_278016937.1">
    <property type="nucleotide sequence ID" value="NZ_CP121106.1"/>
</dbReference>
<name>A0ABY8FU07_9SPHN</name>